<feature type="transmembrane region" description="Helical" evidence="5">
    <location>
        <begin position="28"/>
        <end position="45"/>
    </location>
</feature>
<reference evidence="6 7" key="1">
    <citation type="journal article" date="2023" name="Microorganisms">
        <title>Thiorhodovibrio frisius and Trv. litoralis spp. nov., Two Novel Members from a Clade of Fastidious Purple Sulfur Bacteria That Exhibit Unique Red-Shifted Light-Harvesting Capabilities.</title>
        <authorList>
            <person name="Methner A."/>
            <person name="Kuzyk S.B."/>
            <person name="Petersen J."/>
            <person name="Bauer S."/>
            <person name="Brinkmann H."/>
            <person name="Sichau K."/>
            <person name="Wanner G."/>
            <person name="Wolf J."/>
            <person name="Neumann-Schaal M."/>
            <person name="Henke P."/>
            <person name="Tank M."/>
            <person name="Sproer C."/>
            <person name="Bunk B."/>
            <person name="Overmann J."/>
        </authorList>
    </citation>
    <scope>NUCLEOTIDE SEQUENCE [LARGE SCALE GENOMIC DNA]</scope>
    <source>
        <strain evidence="6 7">DSM 6702</strain>
    </source>
</reference>
<dbReference type="InterPro" id="IPR052719">
    <property type="entry name" value="CvpA-like"/>
</dbReference>
<keyword evidence="4 5" id="KW-0472">Membrane</keyword>
<dbReference type="RefSeq" id="WP_328987466.1">
    <property type="nucleotide sequence ID" value="NZ_CP121472.1"/>
</dbReference>
<evidence type="ECO:0000313" key="6">
    <source>
        <dbReference type="EMBL" id="WPL16938.1"/>
    </source>
</evidence>
<name>A0ABZ0S8J4_9GAMM</name>
<evidence type="ECO:0000313" key="7">
    <source>
        <dbReference type="Proteomes" id="UP001432180"/>
    </source>
</evidence>
<dbReference type="PANTHER" id="PTHR36926">
    <property type="entry name" value="COLICIN V PRODUCTION PROTEIN"/>
    <property type="match status" value="1"/>
</dbReference>
<evidence type="ECO:0000256" key="2">
    <source>
        <dbReference type="ARBA" id="ARBA00022692"/>
    </source>
</evidence>
<feature type="transmembrane region" description="Helical" evidence="5">
    <location>
        <begin position="6"/>
        <end position="21"/>
    </location>
</feature>
<evidence type="ECO:0000256" key="3">
    <source>
        <dbReference type="ARBA" id="ARBA00022989"/>
    </source>
</evidence>
<proteinExistence type="predicted"/>
<protein>
    <submittedName>
        <fullName evidence="6">Pur regulon 18 kDa protein</fullName>
    </submittedName>
</protein>
<gene>
    <name evidence="6" type="primary">cvpA</name>
    <name evidence="6" type="ORF">Thiowin_01918</name>
</gene>
<feature type="transmembrane region" description="Helical" evidence="5">
    <location>
        <begin position="100"/>
        <end position="123"/>
    </location>
</feature>
<accession>A0ABZ0S8J4</accession>
<keyword evidence="2 5" id="KW-0812">Transmembrane</keyword>
<organism evidence="6 7">
    <name type="scientific">Thiorhodovibrio winogradskyi</name>
    <dbReference type="NCBI Taxonomy" id="77007"/>
    <lineage>
        <taxon>Bacteria</taxon>
        <taxon>Pseudomonadati</taxon>
        <taxon>Pseudomonadota</taxon>
        <taxon>Gammaproteobacteria</taxon>
        <taxon>Chromatiales</taxon>
        <taxon>Chromatiaceae</taxon>
        <taxon>Thiorhodovibrio</taxon>
    </lineage>
</organism>
<evidence type="ECO:0000256" key="4">
    <source>
        <dbReference type="ARBA" id="ARBA00023136"/>
    </source>
</evidence>
<keyword evidence="3 5" id="KW-1133">Transmembrane helix</keyword>
<comment type="subcellular location">
    <subcellularLocation>
        <location evidence="1">Membrane</location>
        <topology evidence="1">Multi-pass membrane protein</topology>
    </subcellularLocation>
</comment>
<dbReference type="Pfam" id="PF02674">
    <property type="entry name" value="Colicin_V"/>
    <property type="match status" value="1"/>
</dbReference>
<dbReference type="EMBL" id="CP121472">
    <property type="protein sequence ID" value="WPL16938.1"/>
    <property type="molecule type" value="Genomic_DNA"/>
</dbReference>
<evidence type="ECO:0000256" key="5">
    <source>
        <dbReference type="SAM" id="Phobius"/>
    </source>
</evidence>
<keyword evidence="7" id="KW-1185">Reference proteome</keyword>
<dbReference type="InterPro" id="IPR003825">
    <property type="entry name" value="Colicin-V_CvpA"/>
</dbReference>
<feature type="transmembrane region" description="Helical" evidence="5">
    <location>
        <begin position="65"/>
        <end position="88"/>
    </location>
</feature>
<dbReference type="PANTHER" id="PTHR36926:SF1">
    <property type="entry name" value="COLICIN V PRODUCTION PROTEIN"/>
    <property type="match status" value="1"/>
</dbReference>
<evidence type="ECO:0000256" key="1">
    <source>
        <dbReference type="ARBA" id="ARBA00004141"/>
    </source>
</evidence>
<sequence>MIWVDYAIIGVIVLSAIIGLVRGLIKEVVSLAIWGVAIFVAWTFYQPVSEMLTPWVSTPSLRLGLAVLLLVLGVLFLGAIFAYILTLLVEKTGLSGTDRLLGLVFGAARGAVIVALAVFLAALTPLTADPWWQQSQLLVHFQHLADQLLALVPPELTARVKSI</sequence>
<dbReference type="Proteomes" id="UP001432180">
    <property type="component" value="Chromosome"/>
</dbReference>